<dbReference type="EMBL" id="RRCT01000011">
    <property type="protein sequence ID" value="RQW74197.1"/>
    <property type="molecule type" value="Genomic_DNA"/>
</dbReference>
<name>A0A3N9UD20_9BACI</name>
<dbReference type="OrthoDB" id="2339732at2"/>
<dbReference type="Proteomes" id="UP000274033">
    <property type="component" value="Unassembled WGS sequence"/>
</dbReference>
<protein>
    <submittedName>
        <fullName evidence="1">Uncharacterized protein</fullName>
    </submittedName>
</protein>
<reference evidence="1 2" key="1">
    <citation type="journal article" date="2013" name="J. Microbiol.">
        <title>Lysinibacillus chungkukjangi sp. nov., isolated from Chungkukjang, Korean fermented soybean food.</title>
        <authorList>
            <person name="Kim S.J."/>
            <person name="Jang Y.H."/>
            <person name="Hamada M."/>
            <person name="Ahn J.H."/>
            <person name="Weon H.Y."/>
            <person name="Suzuki K."/>
            <person name="Whang K.S."/>
            <person name="Kwon S.W."/>
        </authorList>
    </citation>
    <scope>NUCLEOTIDE SEQUENCE [LARGE SCALE GENOMIC DNA]</scope>
    <source>
        <strain evidence="1 2">MCCC 1A12701</strain>
    </source>
</reference>
<accession>A0A3N9UD20</accession>
<gene>
    <name evidence="1" type="ORF">EBB45_12615</name>
</gene>
<sequence>MKFNGSFPYPVLTSENDNYKKSSFETTIEAEKSFGQLYINLKCSLQDKQITELIAEEKAKYALHIECPQTSFRQIYQSEQPNITAKIPDNLLRGKIDVHPFILANVKIEDYTNPNLDDFYQGYPITFEKGNILALGEAVEVVLFEEDEESHNLPSIVTVRRVEKDKVMTVDIDSDQIIIKLPKVEYDQYAINASSRLKETILSVVILPSLVDVFYRIKDNSEDNAEYKWYQVLTRIFEKNNRPLSQVINGTLSPLEAAQMVLQQPLDKAFNEIKKFNETED</sequence>
<dbReference type="RefSeq" id="WP_124765251.1">
    <property type="nucleotide sequence ID" value="NZ_JAFBDY010000010.1"/>
</dbReference>
<evidence type="ECO:0000313" key="1">
    <source>
        <dbReference type="EMBL" id="RQW74197.1"/>
    </source>
</evidence>
<organism evidence="1 2">
    <name type="scientific">Lysinibacillus composti</name>
    <dbReference type="NCBI Taxonomy" id="720633"/>
    <lineage>
        <taxon>Bacteria</taxon>
        <taxon>Bacillati</taxon>
        <taxon>Bacillota</taxon>
        <taxon>Bacilli</taxon>
        <taxon>Bacillales</taxon>
        <taxon>Bacillaceae</taxon>
        <taxon>Lysinibacillus</taxon>
    </lineage>
</organism>
<dbReference type="AlphaFoldDB" id="A0A3N9UD20"/>
<comment type="caution">
    <text evidence="1">The sequence shown here is derived from an EMBL/GenBank/DDBJ whole genome shotgun (WGS) entry which is preliminary data.</text>
</comment>
<keyword evidence="2" id="KW-1185">Reference proteome</keyword>
<evidence type="ECO:0000313" key="2">
    <source>
        <dbReference type="Proteomes" id="UP000274033"/>
    </source>
</evidence>
<proteinExistence type="predicted"/>